<accession>A0A2I1GUS1</accession>
<name>A0A2I1GUS1_9GLOM</name>
<keyword evidence="2" id="KW-1185">Reference proteome</keyword>
<proteinExistence type="predicted"/>
<evidence type="ECO:0000313" key="2">
    <source>
        <dbReference type="Proteomes" id="UP000234323"/>
    </source>
</evidence>
<evidence type="ECO:0000313" key="1">
    <source>
        <dbReference type="EMBL" id="PKY50393.1"/>
    </source>
</evidence>
<dbReference type="EMBL" id="LLXI01000872">
    <property type="protein sequence ID" value="PKY50393.1"/>
    <property type="molecule type" value="Genomic_DNA"/>
</dbReference>
<feature type="non-terminal residue" evidence="1">
    <location>
        <position position="1"/>
    </location>
</feature>
<organism evidence="1 2">
    <name type="scientific">Rhizophagus irregularis</name>
    <dbReference type="NCBI Taxonomy" id="588596"/>
    <lineage>
        <taxon>Eukaryota</taxon>
        <taxon>Fungi</taxon>
        <taxon>Fungi incertae sedis</taxon>
        <taxon>Mucoromycota</taxon>
        <taxon>Glomeromycotina</taxon>
        <taxon>Glomeromycetes</taxon>
        <taxon>Glomerales</taxon>
        <taxon>Glomeraceae</taxon>
        <taxon>Rhizophagus</taxon>
    </lineage>
</organism>
<protein>
    <submittedName>
        <fullName evidence="1">Uncharacterized protein</fullName>
    </submittedName>
</protein>
<comment type="caution">
    <text evidence="1">The sequence shown here is derived from an EMBL/GenBank/DDBJ whole genome shotgun (WGS) entry which is preliminary data.</text>
</comment>
<dbReference type="Proteomes" id="UP000234323">
    <property type="component" value="Unassembled WGS sequence"/>
</dbReference>
<sequence>CDLKEFHTKSRRKSVKQRCLLTISDNNRSVKINTKSIENRYILDMSVFECLAQAENNSITKLVDNVIDQTPSNLLTFVHLIRVRDDLLRIKNSLESVKDIEAYTDGSFKKHITTSVDMGSAFLISSPKNVISTGQNSPFRQNFKLPNVGRNSV</sequence>
<reference evidence="1 2" key="1">
    <citation type="submission" date="2015-10" db="EMBL/GenBank/DDBJ databases">
        <title>Genome analyses suggest a sexual origin of heterokaryosis in a supposedly ancient asexual fungus.</title>
        <authorList>
            <person name="Ropars J."/>
            <person name="Sedzielewska K."/>
            <person name="Noel J."/>
            <person name="Charron P."/>
            <person name="Farinelli L."/>
            <person name="Marton T."/>
            <person name="Kruger M."/>
            <person name="Pelin A."/>
            <person name="Brachmann A."/>
            <person name="Corradi N."/>
        </authorList>
    </citation>
    <scope>NUCLEOTIDE SEQUENCE [LARGE SCALE GENOMIC DNA]</scope>
    <source>
        <strain evidence="1 2">A4</strain>
    </source>
</reference>
<dbReference type="AlphaFoldDB" id="A0A2I1GUS1"/>
<gene>
    <name evidence="1" type="ORF">RhiirA4_466877</name>
</gene>